<evidence type="ECO:0000313" key="15">
    <source>
        <dbReference type="Proteomes" id="UP001530293"/>
    </source>
</evidence>
<protein>
    <recommendedName>
        <fullName evidence="2">non-specific serine/threonine protein kinase</fullName>
        <ecNumber evidence="2">2.7.11.1</ecNumber>
    </recommendedName>
</protein>
<dbReference type="Gene3D" id="2.130.10.30">
    <property type="entry name" value="Regulator of chromosome condensation 1/beta-lactamase-inhibitor protein II"/>
    <property type="match status" value="2"/>
</dbReference>
<keyword evidence="6" id="KW-0472">Membrane</keyword>
<evidence type="ECO:0000256" key="4">
    <source>
        <dbReference type="ARBA" id="ARBA00022729"/>
    </source>
</evidence>
<comment type="caution">
    <text evidence="14">The sequence shown here is derived from an EMBL/GenBank/DDBJ whole genome shotgun (WGS) entry which is preliminary data.</text>
</comment>
<dbReference type="EC" id="2.7.11.1" evidence="2"/>
<keyword evidence="15" id="KW-1185">Reference proteome</keyword>
<dbReference type="EMBL" id="JALLBG020000233">
    <property type="protein sequence ID" value="KAL3758387.1"/>
    <property type="molecule type" value="Genomic_DNA"/>
</dbReference>
<evidence type="ECO:0000256" key="13">
    <source>
        <dbReference type="SAM" id="SignalP"/>
    </source>
</evidence>
<evidence type="ECO:0000256" key="11">
    <source>
        <dbReference type="ARBA" id="ARBA00048679"/>
    </source>
</evidence>
<evidence type="ECO:0000256" key="7">
    <source>
        <dbReference type="ARBA" id="ARBA00023157"/>
    </source>
</evidence>
<dbReference type="InterPro" id="IPR009091">
    <property type="entry name" value="RCC1/BLIP-II"/>
</dbReference>
<dbReference type="PANTHER" id="PTHR47460">
    <property type="entry name" value="SERINE/THREONINE-PROTEIN KINASE-LIKE PROTEIN ACR4"/>
    <property type="match status" value="1"/>
</dbReference>
<evidence type="ECO:0000256" key="3">
    <source>
        <dbReference type="ARBA" id="ARBA00022692"/>
    </source>
</evidence>
<proteinExistence type="predicted"/>
<dbReference type="Pfam" id="PF13540">
    <property type="entry name" value="RCC1_2"/>
    <property type="match status" value="4"/>
</dbReference>
<sequence length="474" mass="51135">MFILPPSSFLLVIISLLIPSAIQSYSLFDFGRNNKPTSASGNDELKDSQQQTQLHHHGQRNRSEKKLQHRRRTEDDEYGDDDDGGIKTKRRNLQISTEESTLSTGLFHTCAIIYRAGVHHQDDSSCGGKSSSSSSSCGPVKCWGQNNFGQASPPPGVIFRQLSSGGFFTCGLKVDGSVACWGDIDHPPKSLEMLSSEERANVEHARRMRQNEEEGRRGGGGGSGRQVNGGGHHNIQVSSGLKHACAISLDSEVHCWGRNDYGESSPPSGKFTQVSAGHSFTCGIRSNGAVKCWGKNDVGQSSPPPYPKYVFQQVSASVGGDHACGVLTENGAIRCWGNNGRGQSENQDGNFRQVSAGTRTTCAIRVETGTPTDDGNDNGTSSSTAIHCWGSRASTLLDHFDIDRRKNNVSNKEDDDDHRHSQISLGQDHACASAKKTAVVDGASDASRNSLQCWWMAGSDFDAHRVPVGLEMVA</sequence>
<evidence type="ECO:0000256" key="10">
    <source>
        <dbReference type="ARBA" id="ARBA00047899"/>
    </source>
</evidence>
<dbReference type="GO" id="GO:0004674">
    <property type="term" value="F:protein serine/threonine kinase activity"/>
    <property type="evidence" value="ECO:0007669"/>
    <property type="project" value="UniProtKB-KW"/>
</dbReference>
<keyword evidence="7" id="KW-1015">Disulfide bond</keyword>
<comment type="subcellular location">
    <subcellularLocation>
        <location evidence="1">Membrane</location>
        <topology evidence="1">Single-pass type I membrane protein</topology>
    </subcellularLocation>
</comment>
<feature type="chain" id="PRO_5044811971" description="non-specific serine/threonine protein kinase" evidence="13">
    <location>
        <begin position="25"/>
        <end position="474"/>
    </location>
</feature>
<comment type="catalytic activity">
    <reaction evidence="11">
        <text>L-seryl-[protein] + ATP = O-phospho-L-seryl-[protein] + ADP + H(+)</text>
        <dbReference type="Rhea" id="RHEA:17989"/>
        <dbReference type="Rhea" id="RHEA-COMP:9863"/>
        <dbReference type="Rhea" id="RHEA-COMP:11604"/>
        <dbReference type="ChEBI" id="CHEBI:15378"/>
        <dbReference type="ChEBI" id="CHEBI:29999"/>
        <dbReference type="ChEBI" id="CHEBI:30616"/>
        <dbReference type="ChEBI" id="CHEBI:83421"/>
        <dbReference type="ChEBI" id="CHEBI:456216"/>
        <dbReference type="EC" id="2.7.11.1"/>
    </reaction>
</comment>
<feature type="region of interest" description="Disordered" evidence="12">
    <location>
        <begin position="38"/>
        <end position="92"/>
    </location>
</feature>
<feature type="signal peptide" evidence="13">
    <location>
        <begin position="1"/>
        <end position="24"/>
    </location>
</feature>
<gene>
    <name evidence="14" type="ORF">ACHAWU_005057</name>
</gene>
<organism evidence="14 15">
    <name type="scientific">Discostella pseudostelligera</name>
    <dbReference type="NCBI Taxonomy" id="259834"/>
    <lineage>
        <taxon>Eukaryota</taxon>
        <taxon>Sar</taxon>
        <taxon>Stramenopiles</taxon>
        <taxon>Ochrophyta</taxon>
        <taxon>Bacillariophyta</taxon>
        <taxon>Coscinodiscophyceae</taxon>
        <taxon>Thalassiosirophycidae</taxon>
        <taxon>Stephanodiscales</taxon>
        <taxon>Stephanodiscaceae</taxon>
        <taxon>Discostella</taxon>
    </lineage>
</organism>
<evidence type="ECO:0000256" key="8">
    <source>
        <dbReference type="ARBA" id="ARBA00023170"/>
    </source>
</evidence>
<evidence type="ECO:0000256" key="5">
    <source>
        <dbReference type="ARBA" id="ARBA00022989"/>
    </source>
</evidence>
<evidence type="ECO:0000256" key="2">
    <source>
        <dbReference type="ARBA" id="ARBA00012513"/>
    </source>
</evidence>
<accession>A0ABD3M444</accession>
<dbReference type="GO" id="GO:0016020">
    <property type="term" value="C:membrane"/>
    <property type="evidence" value="ECO:0007669"/>
    <property type="project" value="UniProtKB-SubCell"/>
</dbReference>
<evidence type="ECO:0000313" key="14">
    <source>
        <dbReference type="EMBL" id="KAL3758387.1"/>
    </source>
</evidence>
<comment type="catalytic activity">
    <reaction evidence="10">
        <text>L-threonyl-[protein] + ATP = O-phospho-L-threonyl-[protein] + ADP + H(+)</text>
        <dbReference type="Rhea" id="RHEA:46608"/>
        <dbReference type="Rhea" id="RHEA-COMP:11060"/>
        <dbReference type="Rhea" id="RHEA-COMP:11605"/>
        <dbReference type="ChEBI" id="CHEBI:15378"/>
        <dbReference type="ChEBI" id="CHEBI:30013"/>
        <dbReference type="ChEBI" id="CHEBI:30616"/>
        <dbReference type="ChEBI" id="CHEBI:61977"/>
        <dbReference type="ChEBI" id="CHEBI:456216"/>
        <dbReference type="EC" id="2.7.11.1"/>
    </reaction>
</comment>
<keyword evidence="4 13" id="KW-0732">Signal</keyword>
<evidence type="ECO:0000256" key="6">
    <source>
        <dbReference type="ARBA" id="ARBA00023136"/>
    </source>
</evidence>
<dbReference type="AlphaFoldDB" id="A0ABD3M444"/>
<keyword evidence="3" id="KW-0812">Transmembrane</keyword>
<keyword evidence="5" id="KW-1133">Transmembrane helix</keyword>
<feature type="compositionally biased region" description="Gly residues" evidence="12">
    <location>
        <begin position="218"/>
        <end position="232"/>
    </location>
</feature>
<reference evidence="14 15" key="1">
    <citation type="submission" date="2024-10" db="EMBL/GenBank/DDBJ databases">
        <title>Updated reference genomes for cyclostephanoid diatoms.</title>
        <authorList>
            <person name="Roberts W.R."/>
            <person name="Alverson A.J."/>
        </authorList>
    </citation>
    <scope>NUCLEOTIDE SEQUENCE [LARGE SCALE GENOMIC DNA]</scope>
    <source>
        <strain evidence="14 15">AJA232-27</strain>
    </source>
</reference>
<feature type="region of interest" description="Disordered" evidence="12">
    <location>
        <begin position="205"/>
        <end position="233"/>
    </location>
</feature>
<evidence type="ECO:0000256" key="9">
    <source>
        <dbReference type="ARBA" id="ARBA00023180"/>
    </source>
</evidence>
<name>A0ABD3M444_9STRA</name>
<dbReference type="PANTHER" id="PTHR47460:SF1">
    <property type="entry name" value="SERINE_THREONINE-PROTEIN KINASE-LIKE PROTEIN ACR4"/>
    <property type="match status" value="1"/>
</dbReference>
<keyword evidence="8" id="KW-0675">Receptor</keyword>
<evidence type="ECO:0000256" key="1">
    <source>
        <dbReference type="ARBA" id="ARBA00004479"/>
    </source>
</evidence>
<dbReference type="SUPFAM" id="SSF50985">
    <property type="entry name" value="RCC1/BLIP-II"/>
    <property type="match status" value="1"/>
</dbReference>
<dbReference type="Proteomes" id="UP001530293">
    <property type="component" value="Unassembled WGS sequence"/>
</dbReference>
<keyword evidence="9" id="KW-0325">Glycoprotein</keyword>
<feature type="compositionally biased region" description="Basic and acidic residues" evidence="12">
    <location>
        <begin position="205"/>
        <end position="217"/>
    </location>
</feature>
<evidence type="ECO:0000256" key="12">
    <source>
        <dbReference type="SAM" id="MobiDB-lite"/>
    </source>
</evidence>